<evidence type="ECO:0000313" key="2">
    <source>
        <dbReference type="Proteomes" id="UP000290475"/>
    </source>
</evidence>
<organism evidence="1 2">
    <name type="scientific">Lacticaseibacillus chiayiensis</name>
    <dbReference type="NCBI Taxonomy" id="2100821"/>
    <lineage>
        <taxon>Bacteria</taxon>
        <taxon>Bacillati</taxon>
        <taxon>Bacillota</taxon>
        <taxon>Bacilli</taxon>
        <taxon>Lactobacillales</taxon>
        <taxon>Lactobacillaceae</taxon>
        <taxon>Lacticaseibacillus</taxon>
    </lineage>
</organism>
<reference evidence="1 2" key="1">
    <citation type="submission" date="2017-01" db="EMBL/GenBank/DDBJ databases">
        <title>Lactobacillus chiayiensis sp. nov., a lactic acid bacterium isolated from compost.</title>
        <authorList>
            <person name="Huang C.-H."/>
        </authorList>
    </citation>
    <scope>NUCLEOTIDE SEQUENCE [LARGE SCALE GENOMIC DNA]</scope>
    <source>
        <strain evidence="2">chh01</strain>
    </source>
</reference>
<gene>
    <name evidence="1" type="ORF">BVJ53_14160</name>
</gene>
<evidence type="ECO:0000313" key="1">
    <source>
        <dbReference type="EMBL" id="RXT17761.1"/>
    </source>
</evidence>
<dbReference type="AlphaFoldDB" id="A0A4Q1TIB3"/>
<name>A0A4Q1TIB3_9LACO</name>
<dbReference type="Proteomes" id="UP000290475">
    <property type="component" value="Unassembled WGS sequence"/>
</dbReference>
<dbReference type="EMBL" id="MSSM01000064">
    <property type="protein sequence ID" value="RXT17761.1"/>
    <property type="molecule type" value="Genomic_DNA"/>
</dbReference>
<comment type="caution">
    <text evidence="1">The sequence shown here is derived from an EMBL/GenBank/DDBJ whole genome shotgun (WGS) entry which is preliminary data.</text>
</comment>
<sequence>MSNKIVKLESISLMDREKNGDDMFQTTRRIAGSEDRHDTFARAWVLEAWQVEENGEVVRI</sequence>
<protein>
    <submittedName>
        <fullName evidence="1">Uncharacterized protein</fullName>
    </submittedName>
</protein>
<accession>A0A4Q1TIB3</accession>
<proteinExistence type="predicted"/>